<dbReference type="KEGG" id="lsw:GTO87_07630"/>
<proteinExistence type="inferred from homology"/>
<comment type="similarity">
    <text evidence="1">Belongs to the aldose epimerase family.</text>
</comment>
<dbReference type="AlphaFoldDB" id="A0A7H9EL63"/>
<sequence length="348" mass="38777">MDITRKHFGMYNNHMVTKITLENDNGVEISCITLGATWTDFKVPRVDGTKANLLLNFDTPAQYEQMLVGQTVGRVGGRIAHARFHLNNQDYHLEANDRVNLLHGGAHGFQHLNWNYTTSRTANSISAIFQRQITQELDGFPGDILVTIIYTLNNNDQVTIAYSAQGDSEVDTLFNPTSRAFFNLSDHDNLASSELMINTPERLRLNEELIPTGDTIQVAGTLYDFQELSNIGQTLLATDGTGIDMAYVVNGPGKATQPIAVLRDADTGRQVTIDSDRNGLMVYTMNHIASDQIRYSRDEGKRAHVFEGIALEAQTLPDAINQTNFGDIVLPRGGKKTYRTTYTYQLKD</sequence>
<dbReference type="InterPro" id="IPR014718">
    <property type="entry name" value="GH-type_carb-bd"/>
</dbReference>
<name>A0A7H9EL63_9LACO</name>
<evidence type="ECO:0000313" key="5">
    <source>
        <dbReference type="Proteomes" id="UP000510886"/>
    </source>
</evidence>
<evidence type="ECO:0000313" key="4">
    <source>
        <dbReference type="EMBL" id="QLL78460.1"/>
    </source>
</evidence>
<dbReference type="PANTHER" id="PTHR10091:SF0">
    <property type="entry name" value="GALACTOSE MUTAROTASE"/>
    <property type="match status" value="1"/>
</dbReference>
<gene>
    <name evidence="4" type="ORF">GTO87_07630</name>
</gene>
<evidence type="ECO:0000256" key="3">
    <source>
        <dbReference type="ARBA" id="ARBA00023277"/>
    </source>
</evidence>
<dbReference type="InterPro" id="IPR008183">
    <property type="entry name" value="Aldose_1/G6P_1-epimerase"/>
</dbReference>
<dbReference type="InterPro" id="IPR011013">
    <property type="entry name" value="Gal_mutarotase_sf_dom"/>
</dbReference>
<dbReference type="GO" id="GO:0005737">
    <property type="term" value="C:cytoplasm"/>
    <property type="evidence" value="ECO:0007669"/>
    <property type="project" value="TreeGrafter"/>
</dbReference>
<dbReference type="CDD" id="cd09019">
    <property type="entry name" value="galactose_mutarotase_like"/>
    <property type="match status" value="1"/>
</dbReference>
<dbReference type="GO" id="GO:0030246">
    <property type="term" value="F:carbohydrate binding"/>
    <property type="evidence" value="ECO:0007669"/>
    <property type="project" value="InterPro"/>
</dbReference>
<protein>
    <submittedName>
        <fullName evidence="4">Galactose mutarotase</fullName>
    </submittedName>
</protein>
<dbReference type="RefSeq" id="WP_180848660.1">
    <property type="nucleotide sequence ID" value="NZ_CP047418.1"/>
</dbReference>
<dbReference type="Gene3D" id="2.70.98.10">
    <property type="match status" value="1"/>
</dbReference>
<dbReference type="SUPFAM" id="SSF74650">
    <property type="entry name" value="Galactose mutarotase-like"/>
    <property type="match status" value="1"/>
</dbReference>
<organism evidence="4 5">
    <name type="scientific">Ligilactobacillus saerimneri</name>
    <dbReference type="NCBI Taxonomy" id="228229"/>
    <lineage>
        <taxon>Bacteria</taxon>
        <taxon>Bacillati</taxon>
        <taxon>Bacillota</taxon>
        <taxon>Bacilli</taxon>
        <taxon>Lactobacillales</taxon>
        <taxon>Lactobacillaceae</taxon>
        <taxon>Ligilactobacillus</taxon>
    </lineage>
</organism>
<dbReference type="InterPro" id="IPR047215">
    <property type="entry name" value="Galactose_mutarotase-like"/>
</dbReference>
<evidence type="ECO:0000256" key="1">
    <source>
        <dbReference type="ARBA" id="ARBA00006206"/>
    </source>
</evidence>
<dbReference type="GO" id="GO:0004034">
    <property type="term" value="F:aldose 1-epimerase activity"/>
    <property type="evidence" value="ECO:0007669"/>
    <property type="project" value="TreeGrafter"/>
</dbReference>
<accession>A0A7H9EL63</accession>
<dbReference type="Proteomes" id="UP000510886">
    <property type="component" value="Chromosome"/>
</dbReference>
<dbReference type="Pfam" id="PF01263">
    <property type="entry name" value="Aldose_epim"/>
    <property type="match status" value="1"/>
</dbReference>
<keyword evidence="3" id="KW-0119">Carbohydrate metabolism</keyword>
<dbReference type="PANTHER" id="PTHR10091">
    <property type="entry name" value="ALDOSE-1-EPIMERASE"/>
    <property type="match status" value="1"/>
</dbReference>
<reference evidence="4 5" key="1">
    <citation type="submission" date="2020-01" db="EMBL/GenBank/DDBJ databases">
        <title>Complete and circular genome sequences of six lactobacillus isolates from horses.</title>
        <authorList>
            <person name="Hassan H.M."/>
        </authorList>
    </citation>
    <scope>NUCLEOTIDE SEQUENCE [LARGE SCALE GENOMIC DNA]</scope>
    <source>
        <strain evidence="4 5">1A</strain>
    </source>
</reference>
<dbReference type="EMBL" id="CP047418">
    <property type="protein sequence ID" value="QLL78460.1"/>
    <property type="molecule type" value="Genomic_DNA"/>
</dbReference>
<dbReference type="GO" id="GO:0006006">
    <property type="term" value="P:glucose metabolic process"/>
    <property type="evidence" value="ECO:0007669"/>
    <property type="project" value="TreeGrafter"/>
</dbReference>
<keyword evidence="2" id="KW-0413">Isomerase</keyword>
<dbReference type="GO" id="GO:0033499">
    <property type="term" value="P:galactose catabolic process via UDP-galactose, Leloir pathway"/>
    <property type="evidence" value="ECO:0007669"/>
    <property type="project" value="TreeGrafter"/>
</dbReference>
<evidence type="ECO:0000256" key="2">
    <source>
        <dbReference type="ARBA" id="ARBA00023235"/>
    </source>
</evidence>